<evidence type="ECO:0000313" key="4">
    <source>
        <dbReference type="Proteomes" id="UP000471190"/>
    </source>
</evidence>
<comment type="caution">
    <text evidence="3">The sequence shown here is derived from an EMBL/GenBank/DDBJ whole genome shotgun (WGS) entry which is preliminary data.</text>
</comment>
<dbReference type="EMBL" id="JAADZA010000042">
    <property type="protein sequence ID" value="NEV14400.1"/>
    <property type="molecule type" value="Genomic_DNA"/>
</dbReference>
<proteinExistence type="predicted"/>
<gene>
    <name evidence="2" type="ORF">GGD45_005356</name>
    <name evidence="3" type="ORF">GXW80_25790</name>
</gene>
<dbReference type="EMBL" id="JACHBF010000022">
    <property type="protein sequence ID" value="MBB6494905.1"/>
    <property type="molecule type" value="Genomic_DNA"/>
</dbReference>
<organism evidence="3 4">
    <name type="scientific">Rhizobium tropici</name>
    <dbReference type="NCBI Taxonomy" id="398"/>
    <lineage>
        <taxon>Bacteria</taxon>
        <taxon>Pseudomonadati</taxon>
        <taxon>Pseudomonadota</taxon>
        <taxon>Alphaproteobacteria</taxon>
        <taxon>Hyphomicrobiales</taxon>
        <taxon>Rhizobiaceae</taxon>
        <taxon>Rhizobium/Agrobacterium group</taxon>
        <taxon>Rhizobium</taxon>
    </lineage>
</organism>
<protein>
    <submittedName>
        <fullName evidence="3">Uncharacterized protein</fullName>
    </submittedName>
</protein>
<evidence type="ECO:0000256" key="1">
    <source>
        <dbReference type="SAM" id="MobiDB-lite"/>
    </source>
</evidence>
<keyword evidence="3" id="KW-0614">Plasmid</keyword>
<reference evidence="3 4" key="1">
    <citation type="submission" date="2020-02" db="EMBL/GenBank/DDBJ databases">
        <title>Draft genome sequence of Rhizobium tropici.</title>
        <authorList>
            <person name="Khayi S."/>
            <person name="Jemo M."/>
        </authorList>
    </citation>
    <scope>NUCLEOTIDE SEQUENCE [LARGE SCALE GENOMIC DNA]</scope>
    <source>
        <strain evidence="3 4">A12</strain>
        <plasmid evidence="3">pA12b</plasmid>
    </source>
</reference>
<evidence type="ECO:0000313" key="3">
    <source>
        <dbReference type="EMBL" id="NEV14400.1"/>
    </source>
</evidence>
<geneLocation type="plasmid" evidence="3">
    <name>pA12b</name>
</geneLocation>
<keyword evidence="5" id="KW-1185">Reference proteome</keyword>
<evidence type="ECO:0000313" key="5">
    <source>
        <dbReference type="Proteomes" id="UP000526625"/>
    </source>
</evidence>
<dbReference type="AlphaFoldDB" id="A0A6P1CBB8"/>
<dbReference type="RefSeq" id="WP_135488292.1">
    <property type="nucleotide sequence ID" value="NZ_JAADZA010000042.1"/>
</dbReference>
<name>A0A6P1CBB8_RHITR</name>
<dbReference type="Proteomes" id="UP000526625">
    <property type="component" value="Unassembled WGS sequence"/>
</dbReference>
<sequence length="69" mass="7619">MTQQFDLFVSSETPSAKAAASLPAKRQRSAALSEDDMVQQLQATGRYRILKKLEPRAIATEARPGFPLK</sequence>
<accession>A0A6P1CBB8</accession>
<feature type="region of interest" description="Disordered" evidence="1">
    <location>
        <begin position="16"/>
        <end position="36"/>
    </location>
</feature>
<dbReference type="Proteomes" id="UP000471190">
    <property type="component" value="Unassembled WGS sequence"/>
</dbReference>
<evidence type="ECO:0000313" key="2">
    <source>
        <dbReference type="EMBL" id="MBB6494905.1"/>
    </source>
</evidence>
<reference evidence="2 5" key="2">
    <citation type="submission" date="2020-08" db="EMBL/GenBank/DDBJ databases">
        <title>Genomic Encyclopedia of Type Strains, Phase IV (KMG-V): Genome sequencing to study the core and pangenomes of soil and plant-associated prokaryotes.</title>
        <authorList>
            <person name="Whitman W."/>
        </authorList>
    </citation>
    <scope>NUCLEOTIDE SEQUENCE [LARGE SCALE GENOMIC DNA]</scope>
    <source>
        <strain evidence="2 5">SEMIA 4059</strain>
    </source>
</reference>